<feature type="domain" description="ZAD" evidence="13">
    <location>
        <begin position="15"/>
        <end position="85"/>
    </location>
</feature>
<keyword evidence="5 11" id="KW-0862">Zinc</keyword>
<feature type="domain" description="C2H2-type" evidence="12">
    <location>
        <begin position="370"/>
        <end position="397"/>
    </location>
</feature>
<dbReference type="InterPro" id="IPR036236">
    <property type="entry name" value="Znf_C2H2_sf"/>
</dbReference>
<keyword evidence="6" id="KW-0805">Transcription regulation</keyword>
<dbReference type="FunFam" id="3.30.160.60:FF:000446">
    <property type="entry name" value="Zinc finger protein"/>
    <property type="match status" value="1"/>
</dbReference>
<dbReference type="AlphaFoldDB" id="A0A8D8C264"/>
<keyword evidence="2 11" id="KW-0479">Metal-binding</keyword>
<evidence type="ECO:0000256" key="5">
    <source>
        <dbReference type="ARBA" id="ARBA00022833"/>
    </source>
</evidence>
<feature type="binding site" evidence="11">
    <location>
        <position position="61"/>
    </location>
    <ligand>
        <name>Zn(2+)</name>
        <dbReference type="ChEBI" id="CHEBI:29105"/>
    </ligand>
</feature>
<dbReference type="PROSITE" id="PS50157">
    <property type="entry name" value="ZINC_FINGER_C2H2_2"/>
    <property type="match status" value="9"/>
</dbReference>
<dbReference type="Gene3D" id="3.40.1800.20">
    <property type="match status" value="1"/>
</dbReference>
<evidence type="ECO:0000256" key="4">
    <source>
        <dbReference type="ARBA" id="ARBA00022771"/>
    </source>
</evidence>
<evidence type="ECO:0000256" key="1">
    <source>
        <dbReference type="ARBA" id="ARBA00004123"/>
    </source>
</evidence>
<dbReference type="GO" id="GO:0010468">
    <property type="term" value="P:regulation of gene expression"/>
    <property type="evidence" value="ECO:0007669"/>
    <property type="project" value="TreeGrafter"/>
</dbReference>
<evidence type="ECO:0000256" key="10">
    <source>
        <dbReference type="PROSITE-ProRule" id="PRU00042"/>
    </source>
</evidence>
<dbReference type="SMART" id="SM00868">
    <property type="entry name" value="zf-AD"/>
    <property type="match status" value="1"/>
</dbReference>
<feature type="binding site" evidence="11">
    <location>
        <position position="20"/>
    </location>
    <ligand>
        <name>Zn(2+)</name>
        <dbReference type="ChEBI" id="CHEBI:29105"/>
    </ligand>
</feature>
<keyword evidence="7" id="KW-0238">DNA-binding</keyword>
<evidence type="ECO:0000256" key="6">
    <source>
        <dbReference type="ARBA" id="ARBA00023015"/>
    </source>
</evidence>
<dbReference type="InterPro" id="IPR050331">
    <property type="entry name" value="Zinc_finger"/>
</dbReference>
<evidence type="ECO:0000259" key="13">
    <source>
        <dbReference type="PROSITE" id="PS51915"/>
    </source>
</evidence>
<proteinExistence type="predicted"/>
<evidence type="ECO:0000256" key="9">
    <source>
        <dbReference type="ARBA" id="ARBA00023242"/>
    </source>
</evidence>
<feature type="domain" description="C2H2-type" evidence="12">
    <location>
        <begin position="312"/>
        <end position="339"/>
    </location>
</feature>
<dbReference type="SUPFAM" id="SSF57716">
    <property type="entry name" value="Glucocorticoid receptor-like (DNA-binding domain)"/>
    <property type="match status" value="1"/>
</dbReference>
<keyword evidence="3" id="KW-0677">Repeat</keyword>
<dbReference type="GO" id="GO:0003677">
    <property type="term" value="F:DNA binding"/>
    <property type="evidence" value="ECO:0007669"/>
    <property type="project" value="UniProtKB-KW"/>
</dbReference>
<dbReference type="Pfam" id="PF13912">
    <property type="entry name" value="zf-C2H2_6"/>
    <property type="match status" value="2"/>
</dbReference>
<dbReference type="PROSITE" id="PS51915">
    <property type="entry name" value="ZAD"/>
    <property type="match status" value="1"/>
</dbReference>
<dbReference type="FunFam" id="3.30.160.60:FF:000213">
    <property type="entry name" value="Zinc finger protein 624"/>
    <property type="match status" value="1"/>
</dbReference>
<evidence type="ECO:0000256" key="7">
    <source>
        <dbReference type="ARBA" id="ARBA00023125"/>
    </source>
</evidence>
<evidence type="ECO:0000256" key="11">
    <source>
        <dbReference type="PROSITE-ProRule" id="PRU01263"/>
    </source>
</evidence>
<keyword evidence="8" id="KW-0804">Transcription</keyword>
<evidence type="ECO:0000256" key="2">
    <source>
        <dbReference type="ARBA" id="ARBA00022723"/>
    </source>
</evidence>
<feature type="domain" description="C2H2-type" evidence="12">
    <location>
        <begin position="454"/>
        <end position="482"/>
    </location>
</feature>
<dbReference type="PROSITE" id="PS00028">
    <property type="entry name" value="ZINC_FINGER_C2H2_1"/>
    <property type="match status" value="9"/>
</dbReference>
<dbReference type="InterPro" id="IPR012934">
    <property type="entry name" value="Znf_AD"/>
</dbReference>
<feature type="domain" description="C2H2-type" evidence="12">
    <location>
        <begin position="340"/>
        <end position="369"/>
    </location>
</feature>
<evidence type="ECO:0000259" key="12">
    <source>
        <dbReference type="PROSITE" id="PS50157"/>
    </source>
</evidence>
<feature type="domain" description="C2H2-type" evidence="12">
    <location>
        <begin position="398"/>
        <end position="425"/>
    </location>
</feature>
<feature type="domain" description="C2H2-type" evidence="12">
    <location>
        <begin position="250"/>
        <end position="277"/>
    </location>
</feature>
<name>A0A8D8C264_CULPI</name>
<comment type="subcellular location">
    <subcellularLocation>
        <location evidence="1">Nucleus</location>
    </subcellularLocation>
</comment>
<keyword evidence="4 10" id="KW-0863">Zinc-finger</keyword>
<dbReference type="Pfam" id="PF00096">
    <property type="entry name" value="zf-C2H2"/>
    <property type="match status" value="6"/>
</dbReference>
<dbReference type="EMBL" id="HBUE01101786">
    <property type="protein sequence ID" value="CAG6485731.1"/>
    <property type="molecule type" value="Transcribed_RNA"/>
</dbReference>
<dbReference type="FunFam" id="3.30.160.60:FF:000512">
    <property type="entry name" value="zinc finger protein 197 isoform X1"/>
    <property type="match status" value="1"/>
</dbReference>
<organism evidence="14">
    <name type="scientific">Culex pipiens</name>
    <name type="common">House mosquito</name>
    <dbReference type="NCBI Taxonomy" id="7175"/>
    <lineage>
        <taxon>Eukaryota</taxon>
        <taxon>Metazoa</taxon>
        <taxon>Ecdysozoa</taxon>
        <taxon>Arthropoda</taxon>
        <taxon>Hexapoda</taxon>
        <taxon>Insecta</taxon>
        <taxon>Pterygota</taxon>
        <taxon>Neoptera</taxon>
        <taxon>Endopterygota</taxon>
        <taxon>Diptera</taxon>
        <taxon>Nematocera</taxon>
        <taxon>Culicoidea</taxon>
        <taxon>Culicidae</taxon>
        <taxon>Culicinae</taxon>
        <taxon>Culicini</taxon>
        <taxon>Culex</taxon>
        <taxon>Culex</taxon>
    </lineage>
</organism>
<dbReference type="SMART" id="SM00355">
    <property type="entry name" value="ZnF_C2H2"/>
    <property type="match status" value="10"/>
</dbReference>
<evidence type="ECO:0000256" key="8">
    <source>
        <dbReference type="ARBA" id="ARBA00023163"/>
    </source>
</evidence>
<dbReference type="GO" id="GO:0005634">
    <property type="term" value="C:nucleus"/>
    <property type="evidence" value="ECO:0007669"/>
    <property type="project" value="UniProtKB-SubCell"/>
</dbReference>
<dbReference type="FunFam" id="3.30.160.60:FF:000290">
    <property type="entry name" value="Zinc finger protein 697 isoform X1"/>
    <property type="match status" value="1"/>
</dbReference>
<dbReference type="SUPFAM" id="SSF57667">
    <property type="entry name" value="beta-beta-alpha zinc fingers"/>
    <property type="match status" value="5"/>
</dbReference>
<dbReference type="GO" id="GO:0008270">
    <property type="term" value="F:zinc ion binding"/>
    <property type="evidence" value="ECO:0007669"/>
    <property type="project" value="UniProtKB-UniRule"/>
</dbReference>
<evidence type="ECO:0000256" key="3">
    <source>
        <dbReference type="ARBA" id="ARBA00022737"/>
    </source>
</evidence>
<reference evidence="14" key="1">
    <citation type="submission" date="2021-05" db="EMBL/GenBank/DDBJ databases">
        <authorList>
            <person name="Alioto T."/>
            <person name="Alioto T."/>
            <person name="Gomez Garrido J."/>
        </authorList>
    </citation>
    <scope>NUCLEOTIDE SEQUENCE</scope>
</reference>
<sequence>MNTFDSDCSFLNLEEICRSCMSKKQKMRPLFGSSLDSMLMTVANVKVSPNDGFPAQMCVQCVLQVSRAFTFKQQCERADVTIREHLAAQKVNQEKDDPEPELQLITLHPDSPGLEYRINGNAGNECVLILRSIKLPPVEAVQQLPEVVPVEEPKTFIVANVESFLQSDEQQVGGEMQDQSREIVDGGKVTDFEINRDDPSCNLGQELLEDGCYVEEIEEPFEQNQEEVILGSETAVQLSSSEAPTSNARFECNVCKKKFSNSSKLRRHSRTHLLHKPHVCNICGMSFAESSNLTKHRRKHTGELRNVVGKPNLCPVCGKRFKWTTSLSKHMKHHTKRKVYWCSFPGCGKYYVEQRSLDIHSYSHDDKKPFSCQYCSKGFTQKCNLEKHERVHTGERPFRCNICFKSFAQSGYLVIHQRIHSHERPYSCQECGKQFAASNALTVHLRSHSGVRNYGCDACGKRFSRQETLTIHTARKHSGGERPPHGCVLCEARFESADQLTEHMKSEHGDRFYHMCPSCGKVYASMQSLKNHQKIHLKEVDEGQKLGQAVDGELTRSRETSDTNLPDNQILESVNFTGENIDVMYD</sequence>
<feature type="domain" description="C2H2-type" evidence="12">
    <location>
        <begin position="278"/>
        <end position="305"/>
    </location>
</feature>
<protein>
    <submittedName>
        <fullName evidence="14">Zinc finger protein 544</fullName>
    </submittedName>
</protein>
<feature type="domain" description="C2H2-type" evidence="12">
    <location>
        <begin position="426"/>
        <end position="453"/>
    </location>
</feature>
<evidence type="ECO:0000313" key="14">
    <source>
        <dbReference type="EMBL" id="CAG6485731.1"/>
    </source>
</evidence>
<dbReference type="Pfam" id="PF13894">
    <property type="entry name" value="zf-C2H2_4"/>
    <property type="match status" value="1"/>
</dbReference>
<dbReference type="PANTHER" id="PTHR16515">
    <property type="entry name" value="PR DOMAIN ZINC FINGER PROTEIN"/>
    <property type="match status" value="1"/>
</dbReference>
<feature type="domain" description="C2H2-type" evidence="12">
    <location>
        <begin position="514"/>
        <end position="541"/>
    </location>
</feature>
<accession>A0A8D8C264</accession>
<dbReference type="InterPro" id="IPR013087">
    <property type="entry name" value="Znf_C2H2_type"/>
</dbReference>
<feature type="binding site" evidence="11">
    <location>
        <position position="17"/>
    </location>
    <ligand>
        <name>Zn(2+)</name>
        <dbReference type="ChEBI" id="CHEBI:29105"/>
    </ligand>
</feature>
<dbReference type="FunFam" id="3.30.160.60:FF:000702">
    <property type="entry name" value="Transcription factor E4F1 isoform 1"/>
    <property type="match status" value="1"/>
</dbReference>
<dbReference type="Gene3D" id="3.30.160.60">
    <property type="entry name" value="Classic Zinc Finger"/>
    <property type="match status" value="8"/>
</dbReference>
<dbReference type="Pfam" id="PF07776">
    <property type="entry name" value="zf-AD"/>
    <property type="match status" value="1"/>
</dbReference>
<dbReference type="PANTHER" id="PTHR16515:SF49">
    <property type="entry name" value="GASTRULA ZINC FINGER PROTEIN XLCGF49.1-LIKE-RELATED"/>
    <property type="match status" value="1"/>
</dbReference>
<keyword evidence="9" id="KW-0539">Nucleus</keyword>
<feature type="binding site" evidence="11">
    <location>
        <position position="58"/>
    </location>
    <ligand>
        <name>Zn(2+)</name>
        <dbReference type="ChEBI" id="CHEBI:29105"/>
    </ligand>
</feature>